<organism evidence="9 10">
    <name type="scientific">Phytohabitans aurantiacus</name>
    <dbReference type="NCBI Taxonomy" id="3016789"/>
    <lineage>
        <taxon>Bacteria</taxon>
        <taxon>Bacillati</taxon>
        <taxon>Actinomycetota</taxon>
        <taxon>Actinomycetes</taxon>
        <taxon>Micromonosporales</taxon>
        <taxon>Micromonosporaceae</taxon>
    </lineage>
</organism>
<evidence type="ECO:0000256" key="3">
    <source>
        <dbReference type="ARBA" id="ARBA00022840"/>
    </source>
</evidence>
<dbReference type="SUPFAM" id="SSF53067">
    <property type="entry name" value="Actin-like ATPase domain"/>
    <property type="match status" value="2"/>
</dbReference>
<dbReference type="PANTHER" id="PTHR19375">
    <property type="entry name" value="HEAT SHOCK PROTEIN 70KDA"/>
    <property type="match status" value="1"/>
</dbReference>
<evidence type="ECO:0000256" key="4">
    <source>
        <dbReference type="ARBA" id="ARBA00023016"/>
    </source>
</evidence>
<dbReference type="InterPro" id="IPR043129">
    <property type="entry name" value="ATPase_NBD"/>
</dbReference>
<keyword evidence="8" id="KW-1133">Transmembrane helix</keyword>
<proteinExistence type="inferred from homology"/>
<dbReference type="RefSeq" id="WP_281898623.1">
    <property type="nucleotide sequence ID" value="NZ_BSDI01000021.1"/>
</dbReference>
<protein>
    <recommendedName>
        <fullName evidence="11">Molecular chaperone DnaK</fullName>
    </recommendedName>
</protein>
<dbReference type="Gene3D" id="3.30.420.40">
    <property type="match status" value="2"/>
</dbReference>
<evidence type="ECO:0008006" key="11">
    <source>
        <dbReference type="Google" id="ProtNLM"/>
    </source>
</evidence>
<keyword evidence="10" id="KW-1185">Reference proteome</keyword>
<gene>
    <name evidence="9" type="ORF">Pa4123_44300</name>
</gene>
<feature type="compositionally biased region" description="Pro residues" evidence="7">
    <location>
        <begin position="386"/>
        <end position="428"/>
    </location>
</feature>
<dbReference type="Pfam" id="PF00012">
    <property type="entry name" value="HSP70"/>
    <property type="match status" value="1"/>
</dbReference>
<keyword evidence="3 6" id="KW-0067">ATP-binding</keyword>
<comment type="similarity">
    <text evidence="1 6">Belongs to the heat shock protein 70 family.</text>
</comment>
<evidence type="ECO:0000313" key="10">
    <source>
        <dbReference type="Proteomes" id="UP001144280"/>
    </source>
</evidence>
<evidence type="ECO:0000256" key="2">
    <source>
        <dbReference type="ARBA" id="ARBA00022741"/>
    </source>
</evidence>
<dbReference type="Proteomes" id="UP001144280">
    <property type="component" value="Unassembled WGS sequence"/>
</dbReference>
<keyword evidence="5" id="KW-0143">Chaperone</keyword>
<evidence type="ECO:0000256" key="6">
    <source>
        <dbReference type="RuleBase" id="RU003322"/>
    </source>
</evidence>
<feature type="transmembrane region" description="Helical" evidence="8">
    <location>
        <begin position="505"/>
        <end position="527"/>
    </location>
</feature>
<dbReference type="Gene3D" id="3.90.640.10">
    <property type="entry name" value="Actin, Chain A, domain 4"/>
    <property type="match status" value="1"/>
</dbReference>
<comment type="caution">
    <text evidence="9">The sequence shown here is derived from an EMBL/GenBank/DDBJ whole genome shotgun (WGS) entry which is preliminary data.</text>
</comment>
<feature type="region of interest" description="Disordered" evidence="7">
    <location>
        <begin position="359"/>
        <end position="476"/>
    </location>
</feature>
<evidence type="ECO:0000256" key="5">
    <source>
        <dbReference type="ARBA" id="ARBA00023186"/>
    </source>
</evidence>
<evidence type="ECO:0000256" key="7">
    <source>
        <dbReference type="SAM" id="MobiDB-lite"/>
    </source>
</evidence>
<feature type="compositionally biased region" description="Low complexity" evidence="7">
    <location>
        <begin position="376"/>
        <end position="385"/>
    </location>
</feature>
<reference evidence="9" key="1">
    <citation type="submission" date="2022-12" db="EMBL/GenBank/DDBJ databases">
        <title>New Phytohabitans aurantiacus sp. RD004123 nov., an actinomycete isolated from soil.</title>
        <authorList>
            <person name="Triningsih D.W."/>
            <person name="Harunari E."/>
            <person name="Igarashi Y."/>
        </authorList>
    </citation>
    <scope>NUCLEOTIDE SEQUENCE</scope>
    <source>
        <strain evidence="9">RD004123</strain>
    </source>
</reference>
<name>A0ABQ5QXX9_9ACTN</name>
<evidence type="ECO:0000256" key="1">
    <source>
        <dbReference type="ARBA" id="ARBA00007381"/>
    </source>
</evidence>
<accession>A0ABQ5QXX9</accession>
<evidence type="ECO:0000313" key="9">
    <source>
        <dbReference type="EMBL" id="GLH99155.1"/>
    </source>
</evidence>
<keyword evidence="2 6" id="KW-0547">Nucleotide-binding</keyword>
<keyword evidence="4" id="KW-0346">Stress response</keyword>
<keyword evidence="8" id="KW-0472">Membrane</keyword>
<dbReference type="InterPro" id="IPR018181">
    <property type="entry name" value="Heat_shock_70_CS"/>
</dbReference>
<evidence type="ECO:0000256" key="8">
    <source>
        <dbReference type="SAM" id="Phobius"/>
    </source>
</evidence>
<dbReference type="InterPro" id="IPR013126">
    <property type="entry name" value="Hsp_70_fam"/>
</dbReference>
<dbReference type="PRINTS" id="PR00301">
    <property type="entry name" value="HEATSHOCK70"/>
</dbReference>
<keyword evidence="8" id="KW-0812">Transmembrane</keyword>
<dbReference type="PROSITE" id="PS00329">
    <property type="entry name" value="HSP70_2"/>
    <property type="match status" value="1"/>
</dbReference>
<sequence length="528" mass="55434">MRVLGIDFGTSNTVAMVRGADGRARPLLFDGSPLLPSAVYLNPDGRLLVGRDAERSARLDPARFEPNPKRRVDDGVVLLGEQEQSVPQVIGAVLRRVAVEAQRHFGAAADELRMTHPARWGEQRRAVLLESARVAGLPAPRLVAEPVAAASYYTAVLGSAVPVGRALAIYDLGGGTFDATVVRRSATGFDVLAEHGLSDLGGLDFDQALVEHLGRGYSDTRTTLWNSLVSPADAGQRRQRALLYDDVRGAKEMLSRTTSADVHLPALDISAHITRDEFEGLIRQYVMQTVHCLAQTITAARMAPPDLVGIFLVGGSSRIPIAAHLIHTELGVAPTTLEQPETVVAEGALFFGAAAAEPTGPVHSGVPRVAPPPARPVTAQPARPVTQPPAHPASLPPAHPASSPPARPVAPPRPPTISRPQAPRPPMTAPQVAHPPAAAQPPAQPRGQVAPGYSLPSAYGHGRPAQPVPPPAGYGAAVGKPPPVSAVPVSPRPAPPRAWYEEPTLVWTVALGVMVVIALIVLVILAAS</sequence>
<dbReference type="EMBL" id="BSDI01000021">
    <property type="protein sequence ID" value="GLH99155.1"/>
    <property type="molecule type" value="Genomic_DNA"/>
</dbReference>